<comment type="caution">
    <text evidence="1">The sequence shown here is derived from an EMBL/GenBank/DDBJ whole genome shotgun (WGS) entry which is preliminary data.</text>
</comment>
<dbReference type="InterPro" id="IPR053135">
    <property type="entry name" value="AKR2_Oxidoreductase"/>
</dbReference>
<dbReference type="Gene3D" id="3.20.20.100">
    <property type="entry name" value="NADP-dependent oxidoreductase domain"/>
    <property type="match status" value="1"/>
</dbReference>
<dbReference type="EMBL" id="JBHPBY010000142">
    <property type="protein sequence ID" value="MFC1850996.1"/>
    <property type="molecule type" value="Genomic_DNA"/>
</dbReference>
<evidence type="ECO:0000313" key="1">
    <source>
        <dbReference type="EMBL" id="MFC1850996.1"/>
    </source>
</evidence>
<dbReference type="PANTHER" id="PTHR43312">
    <property type="entry name" value="D-THREO-ALDOSE 1-DEHYDROGENASE"/>
    <property type="match status" value="1"/>
</dbReference>
<evidence type="ECO:0000313" key="2">
    <source>
        <dbReference type="Proteomes" id="UP001594351"/>
    </source>
</evidence>
<proteinExistence type="predicted"/>
<dbReference type="Proteomes" id="UP001594351">
    <property type="component" value="Unassembled WGS sequence"/>
</dbReference>
<organism evidence="1 2">
    <name type="scientific">candidate division CSSED10-310 bacterium</name>
    <dbReference type="NCBI Taxonomy" id="2855610"/>
    <lineage>
        <taxon>Bacteria</taxon>
        <taxon>Bacteria division CSSED10-310</taxon>
    </lineage>
</organism>
<dbReference type="PANTHER" id="PTHR43312:SF1">
    <property type="entry name" value="NADP-DEPENDENT OXIDOREDUCTASE DOMAIN-CONTAINING PROTEIN"/>
    <property type="match status" value="1"/>
</dbReference>
<sequence>MTFQKIVPFGNTGLEVCRIGISAGYGLDASGVEEAVDHGANYLFFGSMRRPSFGEGIKRVVKKGRDKVIIVLQTYWRGLPRLQTWDIERGLCSLGLDYADVMLMGWFNSPPGQRLIDEALKLKEAGKIKLLGISTHNRKSVPPMAKSGVFDLFHIRYNAAHRGAEQDIFPHVDPVSGPGMVAFTATRWGQLLNPKKMPPGEAPLRAADAYRFCLSNPHIHTITTGPKNRAQLQEALSALEKGPLDHEEMARVKMIGDYLYRKKSVFGI</sequence>
<protein>
    <submittedName>
        <fullName evidence="1">Aldo/keto reductase</fullName>
    </submittedName>
</protein>
<keyword evidence="2" id="KW-1185">Reference proteome</keyword>
<accession>A0ABV6YY54</accession>
<dbReference type="SUPFAM" id="SSF51430">
    <property type="entry name" value="NAD(P)-linked oxidoreductase"/>
    <property type="match status" value="1"/>
</dbReference>
<dbReference type="InterPro" id="IPR036812">
    <property type="entry name" value="NAD(P)_OxRdtase_dom_sf"/>
</dbReference>
<gene>
    <name evidence="1" type="ORF">ACFL27_12450</name>
</gene>
<reference evidence="1 2" key="1">
    <citation type="submission" date="2024-09" db="EMBL/GenBank/DDBJ databases">
        <title>Laminarin stimulates single cell rates of sulfate reduction while oxygen inhibits transcriptomic activity in coastal marine sediment.</title>
        <authorList>
            <person name="Lindsay M."/>
            <person name="Orcutt B."/>
            <person name="Emerson D."/>
            <person name="Stepanauskas R."/>
            <person name="D'Angelo T."/>
        </authorList>
    </citation>
    <scope>NUCLEOTIDE SEQUENCE [LARGE SCALE GENOMIC DNA]</scope>
    <source>
        <strain evidence="1">SAG AM-311-K15</strain>
    </source>
</reference>
<name>A0ABV6YY54_UNCC1</name>